<name>A0AA36CXW6_9BILA</name>
<evidence type="ECO:0000313" key="1">
    <source>
        <dbReference type="EMBL" id="CAJ0577416.1"/>
    </source>
</evidence>
<keyword evidence="2" id="KW-1185">Reference proteome</keyword>
<feature type="non-terminal residue" evidence="1">
    <location>
        <position position="68"/>
    </location>
</feature>
<dbReference type="AlphaFoldDB" id="A0AA36CXW6"/>
<gene>
    <name evidence="1" type="ORF">MSPICULIGERA_LOCUS15689</name>
</gene>
<reference evidence="1" key="1">
    <citation type="submission" date="2023-06" db="EMBL/GenBank/DDBJ databases">
        <authorList>
            <person name="Delattre M."/>
        </authorList>
    </citation>
    <scope>NUCLEOTIDE SEQUENCE</scope>
    <source>
        <strain evidence="1">AF72</strain>
    </source>
</reference>
<protein>
    <submittedName>
        <fullName evidence="1">Uncharacterized protein</fullName>
    </submittedName>
</protein>
<sequence length="68" mass="7881">MHTDGSVADSFAEQVTAQWMRAERDIEELRIDIWKPILNTRKAMCENMFEMMASSFASLQVTFGFTCR</sequence>
<proteinExistence type="predicted"/>
<dbReference type="Proteomes" id="UP001177023">
    <property type="component" value="Unassembled WGS sequence"/>
</dbReference>
<comment type="caution">
    <text evidence="1">The sequence shown here is derived from an EMBL/GenBank/DDBJ whole genome shotgun (WGS) entry which is preliminary data.</text>
</comment>
<organism evidence="1 2">
    <name type="scientific">Mesorhabditis spiculigera</name>
    <dbReference type="NCBI Taxonomy" id="96644"/>
    <lineage>
        <taxon>Eukaryota</taxon>
        <taxon>Metazoa</taxon>
        <taxon>Ecdysozoa</taxon>
        <taxon>Nematoda</taxon>
        <taxon>Chromadorea</taxon>
        <taxon>Rhabditida</taxon>
        <taxon>Rhabditina</taxon>
        <taxon>Rhabditomorpha</taxon>
        <taxon>Rhabditoidea</taxon>
        <taxon>Rhabditidae</taxon>
        <taxon>Mesorhabditinae</taxon>
        <taxon>Mesorhabditis</taxon>
    </lineage>
</organism>
<evidence type="ECO:0000313" key="2">
    <source>
        <dbReference type="Proteomes" id="UP001177023"/>
    </source>
</evidence>
<dbReference type="EMBL" id="CATQJA010002650">
    <property type="protein sequence ID" value="CAJ0577416.1"/>
    <property type="molecule type" value="Genomic_DNA"/>
</dbReference>
<accession>A0AA36CXW6</accession>